<dbReference type="Proteomes" id="UP001595710">
    <property type="component" value="Unassembled WGS sequence"/>
</dbReference>
<keyword evidence="4" id="KW-1185">Reference proteome</keyword>
<dbReference type="PANTHER" id="PTHR44520">
    <property type="entry name" value="RESPONSE REGULATOR RCP1-RELATED"/>
    <property type="match status" value="1"/>
</dbReference>
<gene>
    <name evidence="3" type="ORF">ACFOND_09215</name>
</gene>
<dbReference type="EMBL" id="JBHRYN010000011">
    <property type="protein sequence ID" value="MFC3701816.1"/>
    <property type="molecule type" value="Genomic_DNA"/>
</dbReference>
<proteinExistence type="predicted"/>
<dbReference type="Gene3D" id="3.40.50.2300">
    <property type="match status" value="1"/>
</dbReference>
<dbReference type="CDD" id="cd17557">
    <property type="entry name" value="REC_Rcp-like"/>
    <property type="match status" value="1"/>
</dbReference>
<evidence type="ECO:0000313" key="4">
    <source>
        <dbReference type="Proteomes" id="UP001595710"/>
    </source>
</evidence>
<comment type="caution">
    <text evidence="3">The sequence shown here is derived from an EMBL/GenBank/DDBJ whole genome shotgun (WGS) entry which is preliminary data.</text>
</comment>
<keyword evidence="1" id="KW-0597">Phosphoprotein</keyword>
<organism evidence="3 4">
    <name type="scientific">Reinekea marina</name>
    <dbReference type="NCBI Taxonomy" id="1310421"/>
    <lineage>
        <taxon>Bacteria</taxon>
        <taxon>Pseudomonadati</taxon>
        <taxon>Pseudomonadota</taxon>
        <taxon>Gammaproteobacteria</taxon>
        <taxon>Oceanospirillales</taxon>
        <taxon>Saccharospirillaceae</taxon>
        <taxon>Reinekea</taxon>
    </lineage>
</organism>
<reference evidence="4" key="1">
    <citation type="journal article" date="2019" name="Int. J. Syst. Evol. Microbiol.">
        <title>The Global Catalogue of Microorganisms (GCM) 10K type strain sequencing project: providing services to taxonomists for standard genome sequencing and annotation.</title>
        <authorList>
            <consortium name="The Broad Institute Genomics Platform"/>
            <consortium name="The Broad Institute Genome Sequencing Center for Infectious Disease"/>
            <person name="Wu L."/>
            <person name="Ma J."/>
        </authorList>
    </citation>
    <scope>NUCLEOTIDE SEQUENCE [LARGE SCALE GENOMIC DNA]</scope>
    <source>
        <strain evidence="4">CECT 8288</strain>
    </source>
</reference>
<dbReference type="Pfam" id="PF00072">
    <property type="entry name" value="Response_reg"/>
    <property type="match status" value="1"/>
</dbReference>
<dbReference type="PROSITE" id="PS50110">
    <property type="entry name" value="RESPONSE_REGULATORY"/>
    <property type="match status" value="1"/>
</dbReference>
<dbReference type="InterPro" id="IPR052893">
    <property type="entry name" value="TCS_response_regulator"/>
</dbReference>
<accession>A0ABV7WR76</accession>
<dbReference type="PANTHER" id="PTHR44520:SF2">
    <property type="entry name" value="RESPONSE REGULATOR RCP1"/>
    <property type="match status" value="1"/>
</dbReference>
<dbReference type="SMART" id="SM00448">
    <property type="entry name" value="REC"/>
    <property type="match status" value="1"/>
</dbReference>
<evidence type="ECO:0000313" key="3">
    <source>
        <dbReference type="EMBL" id="MFC3701816.1"/>
    </source>
</evidence>
<protein>
    <submittedName>
        <fullName evidence="3">Response regulator</fullName>
    </submittedName>
</protein>
<evidence type="ECO:0000256" key="1">
    <source>
        <dbReference type="PROSITE-ProRule" id="PRU00169"/>
    </source>
</evidence>
<sequence>MSRIKANQLILVVEDSEDDYEVMMDAFELSDSLRNPIYRCEDGQSALNYLQQKPPFNDEEKYPPPAIILLDLNMPGIDGRQVLKTVKADETLRKIPVIVLTTSNDERDIEDCYELGANSYIKKPVDLDNFLDAIKQLREYWFEVSILPKGDL</sequence>
<evidence type="ECO:0000259" key="2">
    <source>
        <dbReference type="PROSITE" id="PS50110"/>
    </source>
</evidence>
<feature type="modified residue" description="4-aspartylphosphate" evidence="1">
    <location>
        <position position="71"/>
    </location>
</feature>
<dbReference type="SUPFAM" id="SSF52172">
    <property type="entry name" value="CheY-like"/>
    <property type="match status" value="1"/>
</dbReference>
<dbReference type="RefSeq" id="WP_290283173.1">
    <property type="nucleotide sequence ID" value="NZ_JAUFQI010000001.1"/>
</dbReference>
<dbReference type="InterPro" id="IPR001789">
    <property type="entry name" value="Sig_transdc_resp-reg_receiver"/>
</dbReference>
<feature type="domain" description="Response regulatory" evidence="2">
    <location>
        <begin position="9"/>
        <end position="138"/>
    </location>
</feature>
<name>A0ABV7WR76_9GAMM</name>
<dbReference type="InterPro" id="IPR011006">
    <property type="entry name" value="CheY-like_superfamily"/>
</dbReference>